<sequence>GELPEVERVVGAAQRLDGPDVRVPAEAGHPRRGRAALRALPEGDAGAASRRRGGSRRHGHGRGTGGSRGPARALRAARPLFQEHGPPPRKTRPGVSGRPHERPAHPRPGGDAALPGAAAARPDPARHRAALPGGDPGSRPGPGGGPRGPRRKTTAPGPPGRAPEPLRPARHPLRRGHAPLARRTQARGRRLGKALVRERPRLDRVLSLYAQDRRLPGEARAAPREELAALRTPNTVRDPGRV</sequence>
<dbReference type="GO" id="GO:0008483">
    <property type="term" value="F:transaminase activity"/>
    <property type="evidence" value="ECO:0007669"/>
    <property type="project" value="UniProtKB-KW"/>
</dbReference>
<feature type="compositionally biased region" description="Basic residues" evidence="1">
    <location>
        <begin position="49"/>
        <end position="61"/>
    </location>
</feature>
<name>A0A6J4REA6_9ACTN</name>
<keyword evidence="2" id="KW-0032">Aminotransferase</keyword>
<feature type="non-terminal residue" evidence="2">
    <location>
        <position position="242"/>
    </location>
</feature>
<feature type="non-terminal residue" evidence="2">
    <location>
        <position position="1"/>
    </location>
</feature>
<feature type="compositionally biased region" description="Basic residues" evidence="1">
    <location>
        <begin position="168"/>
        <end position="177"/>
    </location>
</feature>
<keyword evidence="2" id="KW-0808">Transferase</keyword>
<gene>
    <name evidence="2" type="ORF">AVDCRST_MAG05-593</name>
</gene>
<reference evidence="2" key="1">
    <citation type="submission" date="2020-02" db="EMBL/GenBank/DDBJ databases">
        <authorList>
            <person name="Meier V. D."/>
        </authorList>
    </citation>
    <scope>NUCLEOTIDE SEQUENCE</scope>
    <source>
        <strain evidence="2">AVDCRST_MAG05</strain>
    </source>
</reference>
<proteinExistence type="predicted"/>
<dbReference type="EMBL" id="CADCVM010000070">
    <property type="protein sequence ID" value="CAA9471471.1"/>
    <property type="molecule type" value="Genomic_DNA"/>
</dbReference>
<organism evidence="2">
    <name type="scientific">uncultured Rubrobacteraceae bacterium</name>
    <dbReference type="NCBI Taxonomy" id="349277"/>
    <lineage>
        <taxon>Bacteria</taxon>
        <taxon>Bacillati</taxon>
        <taxon>Actinomycetota</taxon>
        <taxon>Rubrobacteria</taxon>
        <taxon>Rubrobacterales</taxon>
        <taxon>Rubrobacteraceae</taxon>
        <taxon>environmental samples</taxon>
    </lineage>
</organism>
<accession>A0A6J4REA6</accession>
<protein>
    <submittedName>
        <fullName evidence="2">Branched-chain-amino-acid aminotransferase-like protein 2</fullName>
    </submittedName>
</protein>
<evidence type="ECO:0000256" key="1">
    <source>
        <dbReference type="SAM" id="MobiDB-lite"/>
    </source>
</evidence>
<feature type="compositionally biased region" description="Pro residues" evidence="1">
    <location>
        <begin position="156"/>
        <end position="166"/>
    </location>
</feature>
<feature type="compositionally biased region" description="Low complexity" evidence="1">
    <location>
        <begin position="69"/>
        <end position="80"/>
    </location>
</feature>
<evidence type="ECO:0000313" key="2">
    <source>
        <dbReference type="EMBL" id="CAA9471471.1"/>
    </source>
</evidence>
<dbReference type="AlphaFoldDB" id="A0A6J4REA6"/>
<feature type="compositionally biased region" description="Low complexity" evidence="1">
    <location>
        <begin position="36"/>
        <end position="48"/>
    </location>
</feature>
<feature type="region of interest" description="Disordered" evidence="1">
    <location>
        <begin position="1"/>
        <end position="195"/>
    </location>
</feature>
<feature type="compositionally biased region" description="Gly residues" evidence="1">
    <location>
        <begin position="134"/>
        <end position="147"/>
    </location>
</feature>
<feature type="compositionally biased region" description="Basic and acidic residues" evidence="1">
    <location>
        <begin position="216"/>
        <end position="228"/>
    </location>
</feature>
<feature type="compositionally biased region" description="Low complexity" evidence="1">
    <location>
        <begin position="107"/>
        <end position="122"/>
    </location>
</feature>
<feature type="region of interest" description="Disordered" evidence="1">
    <location>
        <begin position="216"/>
        <end position="242"/>
    </location>
</feature>